<evidence type="ECO:0000256" key="2">
    <source>
        <dbReference type="ARBA" id="ARBA00022737"/>
    </source>
</evidence>
<evidence type="ECO:0000256" key="7">
    <source>
        <dbReference type="SAM" id="MobiDB-lite"/>
    </source>
</evidence>
<name>A0A427APP7_ENSVE</name>
<dbReference type="Pfam" id="PF00249">
    <property type="entry name" value="Myb_DNA-binding"/>
    <property type="match status" value="1"/>
</dbReference>
<accession>A0A427APP7</accession>
<keyword evidence="5" id="KW-0804">Transcription</keyword>
<dbReference type="CDD" id="cd00167">
    <property type="entry name" value="SANT"/>
    <property type="match status" value="1"/>
</dbReference>
<evidence type="ECO:0000256" key="3">
    <source>
        <dbReference type="ARBA" id="ARBA00023015"/>
    </source>
</evidence>
<comment type="caution">
    <text evidence="10">The sequence shown here is derived from an EMBL/GenBank/DDBJ whole genome shotgun (WGS) entry which is preliminary data.</text>
</comment>
<gene>
    <name evidence="10" type="ORF">B296_00014509</name>
</gene>
<evidence type="ECO:0000259" key="9">
    <source>
        <dbReference type="PROSITE" id="PS51294"/>
    </source>
</evidence>
<dbReference type="InterPro" id="IPR044676">
    <property type="entry name" value="EOBI/EOBII-like_plant"/>
</dbReference>
<keyword evidence="3" id="KW-0805">Transcription regulation</keyword>
<organism evidence="10 11">
    <name type="scientific">Ensete ventricosum</name>
    <name type="common">Abyssinian banana</name>
    <name type="synonym">Musa ensete</name>
    <dbReference type="NCBI Taxonomy" id="4639"/>
    <lineage>
        <taxon>Eukaryota</taxon>
        <taxon>Viridiplantae</taxon>
        <taxon>Streptophyta</taxon>
        <taxon>Embryophyta</taxon>
        <taxon>Tracheophyta</taxon>
        <taxon>Spermatophyta</taxon>
        <taxon>Magnoliopsida</taxon>
        <taxon>Liliopsida</taxon>
        <taxon>Zingiberales</taxon>
        <taxon>Musaceae</taxon>
        <taxon>Ensete</taxon>
    </lineage>
</organism>
<sequence length="94" mass="9984">MEFHGKSCGGDEEVDLRRGPWTVDEDLILVNYIAVHGEGRWNSLARCAELERAAGSDGLTTFGPTSGAATSLRRSSSSSWSSTAVGETGKPSPR</sequence>
<dbReference type="EMBL" id="AMZH03001736">
    <property type="protein sequence ID" value="RRT78201.1"/>
    <property type="molecule type" value="Genomic_DNA"/>
</dbReference>
<comment type="subcellular location">
    <subcellularLocation>
        <location evidence="1">Nucleus</location>
    </subcellularLocation>
</comment>
<keyword evidence="6" id="KW-0539">Nucleus</keyword>
<dbReference type="InterPro" id="IPR017930">
    <property type="entry name" value="Myb_dom"/>
</dbReference>
<dbReference type="PROSITE" id="PS51294">
    <property type="entry name" value="HTH_MYB"/>
    <property type="match status" value="1"/>
</dbReference>
<proteinExistence type="predicted"/>
<dbReference type="Gene3D" id="1.10.10.60">
    <property type="entry name" value="Homeodomain-like"/>
    <property type="match status" value="1"/>
</dbReference>
<feature type="domain" description="HTH myb-type" evidence="9">
    <location>
        <begin position="13"/>
        <end position="41"/>
    </location>
</feature>
<evidence type="ECO:0000256" key="1">
    <source>
        <dbReference type="ARBA" id="ARBA00004123"/>
    </source>
</evidence>
<dbReference type="PROSITE" id="PS50090">
    <property type="entry name" value="MYB_LIKE"/>
    <property type="match status" value="1"/>
</dbReference>
<feature type="region of interest" description="Disordered" evidence="7">
    <location>
        <begin position="55"/>
        <end position="94"/>
    </location>
</feature>
<dbReference type="AlphaFoldDB" id="A0A427APP7"/>
<evidence type="ECO:0000259" key="8">
    <source>
        <dbReference type="PROSITE" id="PS50090"/>
    </source>
</evidence>
<dbReference type="PANTHER" id="PTHR45675">
    <property type="entry name" value="MYB TRANSCRIPTION FACTOR-RELATED-RELATED"/>
    <property type="match status" value="1"/>
</dbReference>
<reference evidence="10 11" key="1">
    <citation type="journal article" date="2014" name="Agronomy (Basel)">
        <title>A Draft Genome Sequence for Ensete ventricosum, the Drought-Tolerant Tree Against Hunger.</title>
        <authorList>
            <person name="Harrison J."/>
            <person name="Moore K.A."/>
            <person name="Paszkiewicz K."/>
            <person name="Jones T."/>
            <person name="Grant M."/>
            <person name="Ambacheew D."/>
            <person name="Muzemil S."/>
            <person name="Studholme D.J."/>
        </authorList>
    </citation>
    <scope>NUCLEOTIDE SEQUENCE [LARGE SCALE GENOMIC DNA]</scope>
</reference>
<evidence type="ECO:0000256" key="6">
    <source>
        <dbReference type="ARBA" id="ARBA00023242"/>
    </source>
</evidence>
<dbReference type="PANTHER" id="PTHR45675:SF1">
    <property type="entry name" value="MYB TRANSCRIPTION FACTOR-RELATED"/>
    <property type="match status" value="1"/>
</dbReference>
<dbReference type="GO" id="GO:0003700">
    <property type="term" value="F:DNA-binding transcription factor activity"/>
    <property type="evidence" value="ECO:0007669"/>
    <property type="project" value="InterPro"/>
</dbReference>
<dbReference type="SUPFAM" id="SSF46689">
    <property type="entry name" value="Homeodomain-like"/>
    <property type="match status" value="1"/>
</dbReference>
<dbReference type="InterPro" id="IPR009057">
    <property type="entry name" value="Homeodomain-like_sf"/>
</dbReference>
<dbReference type="InterPro" id="IPR001005">
    <property type="entry name" value="SANT/Myb"/>
</dbReference>
<evidence type="ECO:0000256" key="4">
    <source>
        <dbReference type="ARBA" id="ARBA00023125"/>
    </source>
</evidence>
<evidence type="ECO:0000313" key="10">
    <source>
        <dbReference type="EMBL" id="RRT78201.1"/>
    </source>
</evidence>
<evidence type="ECO:0000313" key="11">
    <source>
        <dbReference type="Proteomes" id="UP000287651"/>
    </source>
</evidence>
<feature type="compositionally biased region" description="Low complexity" evidence="7">
    <location>
        <begin position="65"/>
        <end position="84"/>
    </location>
</feature>
<feature type="domain" description="Myb-like" evidence="8">
    <location>
        <begin position="13"/>
        <end position="52"/>
    </location>
</feature>
<dbReference type="GO" id="GO:0043565">
    <property type="term" value="F:sequence-specific DNA binding"/>
    <property type="evidence" value="ECO:0007669"/>
    <property type="project" value="InterPro"/>
</dbReference>
<dbReference type="Proteomes" id="UP000287651">
    <property type="component" value="Unassembled WGS sequence"/>
</dbReference>
<protein>
    <submittedName>
        <fullName evidence="10">Uncharacterized protein</fullName>
    </submittedName>
</protein>
<keyword evidence="4" id="KW-0238">DNA-binding</keyword>
<dbReference type="GO" id="GO:0005634">
    <property type="term" value="C:nucleus"/>
    <property type="evidence" value="ECO:0007669"/>
    <property type="project" value="UniProtKB-SubCell"/>
</dbReference>
<evidence type="ECO:0000256" key="5">
    <source>
        <dbReference type="ARBA" id="ARBA00023163"/>
    </source>
</evidence>
<keyword evidence="2" id="KW-0677">Repeat</keyword>